<dbReference type="RefSeq" id="WP_099082405.1">
    <property type="nucleotide sequence ID" value="NZ_AWQQ01000031.1"/>
</dbReference>
<protein>
    <recommendedName>
        <fullName evidence="3">YvrJ family protein</fullName>
    </recommendedName>
</protein>
<dbReference type="InterPro" id="IPR024419">
    <property type="entry name" value="YvrJ"/>
</dbReference>
<comment type="caution">
    <text evidence="1">The sequence shown here is derived from an EMBL/GenBank/DDBJ whole genome shotgun (WGS) entry which is preliminary data.</text>
</comment>
<gene>
    <name evidence="1" type="ORF">P378_05045</name>
</gene>
<dbReference type="Proteomes" id="UP000222564">
    <property type="component" value="Unassembled WGS sequence"/>
</dbReference>
<evidence type="ECO:0000313" key="2">
    <source>
        <dbReference type="Proteomes" id="UP000222564"/>
    </source>
</evidence>
<dbReference type="OrthoDB" id="2662123at2"/>
<accession>A0A2C6L3J3</accession>
<dbReference type="AlphaFoldDB" id="A0A2C6L3J3"/>
<reference evidence="1 2" key="1">
    <citation type="submission" date="2013-09" db="EMBL/GenBank/DDBJ databases">
        <title>Biodegradation of hydrocarbons in the deep terrestrial subsurface : characterization of a microbial consortium composed of two Desulfotomaculum species originating from a deep geological formation.</title>
        <authorList>
            <person name="Aullo T."/>
            <person name="Berlendis S."/>
            <person name="Lascourreges J.-F."/>
            <person name="Dessort D."/>
            <person name="Saint-Laurent S."/>
            <person name="Schraauwers B."/>
            <person name="Mas J."/>
            <person name="Magot M."/>
            <person name="Ranchou-Peyruse A."/>
        </authorList>
    </citation>
    <scope>NUCLEOTIDE SEQUENCE [LARGE SCALE GENOMIC DNA]</scope>
    <source>
        <strain evidence="1 2">Bs107</strain>
    </source>
</reference>
<keyword evidence="2" id="KW-1185">Reference proteome</keyword>
<evidence type="ECO:0000313" key="1">
    <source>
        <dbReference type="EMBL" id="PHJ39171.1"/>
    </source>
</evidence>
<proteinExistence type="predicted"/>
<sequence>MEELFKLASNYGLPMVVAGYLLLRLEPTIRDLQKSINLLSIIIAKQSNMDIQEMNELINVRVVPIQPKQ</sequence>
<dbReference type="Pfam" id="PF12841">
    <property type="entry name" value="YvrJ"/>
    <property type="match status" value="1"/>
</dbReference>
<evidence type="ECO:0008006" key="3">
    <source>
        <dbReference type="Google" id="ProtNLM"/>
    </source>
</evidence>
<organism evidence="1 2">
    <name type="scientific">Desulforamulus profundi</name>
    <dbReference type="NCBI Taxonomy" id="1383067"/>
    <lineage>
        <taxon>Bacteria</taxon>
        <taxon>Bacillati</taxon>
        <taxon>Bacillota</taxon>
        <taxon>Clostridia</taxon>
        <taxon>Eubacteriales</taxon>
        <taxon>Peptococcaceae</taxon>
        <taxon>Desulforamulus</taxon>
    </lineage>
</organism>
<name>A0A2C6L3J3_9FIRM</name>
<dbReference type="EMBL" id="AWQQ01000031">
    <property type="protein sequence ID" value="PHJ39171.1"/>
    <property type="molecule type" value="Genomic_DNA"/>
</dbReference>